<evidence type="ECO:0000313" key="2">
    <source>
        <dbReference type="EMBL" id="GDY30704.1"/>
    </source>
</evidence>
<proteinExistence type="predicted"/>
<dbReference type="EMBL" id="BJFL01000009">
    <property type="protein sequence ID" value="GDY30704.1"/>
    <property type="molecule type" value="Genomic_DNA"/>
</dbReference>
<comment type="caution">
    <text evidence="2">The sequence shown here is derived from an EMBL/GenBank/DDBJ whole genome shotgun (WGS) entry which is preliminary data.</text>
</comment>
<reference evidence="3" key="1">
    <citation type="submission" date="2019-04" db="EMBL/GenBank/DDBJ databases">
        <title>Draft genome sequence of Pseudonocardiaceae bacterium SL3-2-4.</title>
        <authorList>
            <person name="Ningsih F."/>
            <person name="Yokota A."/>
            <person name="Sakai Y."/>
            <person name="Nanatani K."/>
            <person name="Yabe S."/>
            <person name="Oetari A."/>
            <person name="Sjamsuridzal W."/>
        </authorList>
    </citation>
    <scope>NUCLEOTIDE SEQUENCE [LARGE SCALE GENOMIC DNA]</scope>
    <source>
        <strain evidence="3">SL3-2-4</strain>
    </source>
</reference>
<evidence type="ECO:0000256" key="1">
    <source>
        <dbReference type="SAM" id="Phobius"/>
    </source>
</evidence>
<protein>
    <submittedName>
        <fullName evidence="2">Uncharacterized protein</fullName>
    </submittedName>
</protein>
<dbReference type="Proteomes" id="UP000298860">
    <property type="component" value="Unassembled WGS sequence"/>
</dbReference>
<organism evidence="2 3">
    <name type="scientific">Gandjariella thermophila</name>
    <dbReference type="NCBI Taxonomy" id="1931992"/>
    <lineage>
        <taxon>Bacteria</taxon>
        <taxon>Bacillati</taxon>
        <taxon>Actinomycetota</taxon>
        <taxon>Actinomycetes</taxon>
        <taxon>Pseudonocardiales</taxon>
        <taxon>Pseudonocardiaceae</taxon>
        <taxon>Gandjariella</taxon>
    </lineage>
</organism>
<name>A0A4D4J5G0_9PSEU</name>
<keyword evidence="1" id="KW-0812">Transmembrane</keyword>
<keyword evidence="3" id="KW-1185">Reference proteome</keyword>
<gene>
    <name evidence="2" type="ORF">GTS_23370</name>
</gene>
<dbReference type="AlphaFoldDB" id="A0A4D4J5G0"/>
<keyword evidence="1" id="KW-1133">Transmembrane helix</keyword>
<feature type="transmembrane region" description="Helical" evidence="1">
    <location>
        <begin position="52"/>
        <end position="70"/>
    </location>
</feature>
<sequence length="85" mass="8933">MRNDGNKVLAASFTGLRPRVMDGAATPTIATPDELVAPVPARRQQGRARCSGVLLSVGGAAVDSLLIVIARRYGRWLSRRCGGGT</sequence>
<keyword evidence="1" id="KW-0472">Membrane</keyword>
<accession>A0A4D4J5G0</accession>
<evidence type="ECO:0000313" key="3">
    <source>
        <dbReference type="Proteomes" id="UP000298860"/>
    </source>
</evidence>